<feature type="transmembrane region" description="Helical" evidence="2">
    <location>
        <begin position="6"/>
        <end position="22"/>
    </location>
</feature>
<keyword evidence="4" id="KW-1185">Reference proteome</keyword>
<keyword evidence="2" id="KW-0472">Membrane</keyword>
<organism evidence="3 4">
    <name type="scientific">Poriferisphaera corsica</name>
    <dbReference type="NCBI Taxonomy" id="2528020"/>
    <lineage>
        <taxon>Bacteria</taxon>
        <taxon>Pseudomonadati</taxon>
        <taxon>Planctomycetota</taxon>
        <taxon>Phycisphaerae</taxon>
        <taxon>Phycisphaerales</taxon>
        <taxon>Phycisphaeraceae</taxon>
        <taxon>Poriferisphaera</taxon>
    </lineage>
</organism>
<gene>
    <name evidence="3" type="ORF">KS4_11690</name>
</gene>
<reference evidence="3 4" key="1">
    <citation type="submission" date="2019-02" db="EMBL/GenBank/DDBJ databases">
        <title>Deep-cultivation of Planctomycetes and their phenomic and genomic characterization uncovers novel biology.</title>
        <authorList>
            <person name="Wiegand S."/>
            <person name="Jogler M."/>
            <person name="Boedeker C."/>
            <person name="Pinto D."/>
            <person name="Vollmers J."/>
            <person name="Rivas-Marin E."/>
            <person name="Kohn T."/>
            <person name="Peeters S.H."/>
            <person name="Heuer A."/>
            <person name="Rast P."/>
            <person name="Oberbeckmann S."/>
            <person name="Bunk B."/>
            <person name="Jeske O."/>
            <person name="Meyerdierks A."/>
            <person name="Storesund J.E."/>
            <person name="Kallscheuer N."/>
            <person name="Luecker S."/>
            <person name="Lage O.M."/>
            <person name="Pohl T."/>
            <person name="Merkel B.J."/>
            <person name="Hornburger P."/>
            <person name="Mueller R.-W."/>
            <person name="Bruemmer F."/>
            <person name="Labrenz M."/>
            <person name="Spormann A.M."/>
            <person name="Op den Camp H."/>
            <person name="Overmann J."/>
            <person name="Amann R."/>
            <person name="Jetten M.S.M."/>
            <person name="Mascher T."/>
            <person name="Medema M.H."/>
            <person name="Devos D.P."/>
            <person name="Kaster A.-K."/>
            <person name="Ovreas L."/>
            <person name="Rohde M."/>
            <person name="Galperin M.Y."/>
            <person name="Jogler C."/>
        </authorList>
    </citation>
    <scope>NUCLEOTIDE SEQUENCE [LARGE SCALE GENOMIC DNA]</scope>
    <source>
        <strain evidence="3 4">KS4</strain>
    </source>
</reference>
<dbReference type="KEGG" id="pcor:KS4_11690"/>
<proteinExistence type="predicted"/>
<feature type="region of interest" description="Disordered" evidence="1">
    <location>
        <begin position="74"/>
        <end position="96"/>
    </location>
</feature>
<dbReference type="EMBL" id="CP036425">
    <property type="protein sequence ID" value="QDU33127.1"/>
    <property type="molecule type" value="Genomic_DNA"/>
</dbReference>
<evidence type="ECO:0000256" key="1">
    <source>
        <dbReference type="SAM" id="MobiDB-lite"/>
    </source>
</evidence>
<evidence type="ECO:0000256" key="2">
    <source>
        <dbReference type="SAM" id="Phobius"/>
    </source>
</evidence>
<protein>
    <submittedName>
        <fullName evidence="3">Uncharacterized protein</fullName>
    </submittedName>
</protein>
<sequence>MFPKILVAIILAAGIGVGLLSLRQQRLEIMNEITAEHRKVDRTRKEIWDIQVRIAERTKPQEVQRVTSNAKLVLEPIAQPQDQRTAQAEPPQPISP</sequence>
<dbReference type="Proteomes" id="UP000317369">
    <property type="component" value="Chromosome"/>
</dbReference>
<evidence type="ECO:0000313" key="4">
    <source>
        <dbReference type="Proteomes" id="UP000317369"/>
    </source>
</evidence>
<evidence type="ECO:0000313" key="3">
    <source>
        <dbReference type="EMBL" id="QDU33127.1"/>
    </source>
</evidence>
<name>A0A517YSC1_9BACT</name>
<dbReference type="RefSeq" id="WP_145075752.1">
    <property type="nucleotide sequence ID" value="NZ_CP036425.1"/>
</dbReference>
<keyword evidence="2" id="KW-1133">Transmembrane helix</keyword>
<keyword evidence="2" id="KW-0812">Transmembrane</keyword>
<accession>A0A517YSC1</accession>
<dbReference type="AlphaFoldDB" id="A0A517YSC1"/>